<protein>
    <submittedName>
        <fullName evidence="1">Uncharacterized protein</fullName>
    </submittedName>
</protein>
<proteinExistence type="predicted"/>
<accession>A0A291PDI9</accession>
<name>A0A291PDI9_9PROT</name>
<organism evidence="1 2">
    <name type="scientific">Acetobacter tropicalis</name>
    <dbReference type="NCBI Taxonomy" id="104102"/>
    <lineage>
        <taxon>Bacteria</taxon>
        <taxon>Pseudomonadati</taxon>
        <taxon>Pseudomonadota</taxon>
        <taxon>Alphaproteobacteria</taxon>
        <taxon>Acetobacterales</taxon>
        <taxon>Acetobacteraceae</taxon>
        <taxon>Acetobacter</taxon>
    </lineage>
</organism>
<gene>
    <name evidence="1" type="ORF">CIW82_01305</name>
</gene>
<reference evidence="1 2" key="1">
    <citation type="submission" date="2017-08" db="EMBL/GenBank/DDBJ databases">
        <title>Complete Genome Sequence of Acetobacter tropicalis Oregon-R-modENCODE STRAIN BDGP1, an acetic acid bacterium isolated from Drosophila melanogaster gut.</title>
        <authorList>
            <person name="Wan K.H."/>
            <person name="Yu C."/>
            <person name="Park S."/>
            <person name="Hammonds A.S."/>
            <person name="Booth B.W."/>
            <person name="Celniker S.E."/>
        </authorList>
    </citation>
    <scope>NUCLEOTIDE SEQUENCE [LARGE SCALE GENOMIC DNA]</scope>
    <source>
        <strain evidence="1 2">BDGP1</strain>
    </source>
</reference>
<dbReference type="EMBL" id="CP022699">
    <property type="protein sequence ID" value="ATJ89550.1"/>
    <property type="molecule type" value="Genomic_DNA"/>
</dbReference>
<dbReference type="AlphaFoldDB" id="A0A291PDI9"/>
<dbReference type="Proteomes" id="UP000220394">
    <property type="component" value="Chromosome"/>
</dbReference>
<evidence type="ECO:0000313" key="1">
    <source>
        <dbReference type="EMBL" id="ATJ89550.1"/>
    </source>
</evidence>
<sequence length="241" mass="26333">MQCDFSLANENCSHLKETDHSIEDEGFSPQGCAMTRSPVYLTDLACSERLTIWTIRRLVGTVSSPPPASCGRQIGLFLPCFRQEFLAVANAFHDALTHMAALEIPSLDIRSGSALAITPTEYNLLLATEAAQNERDAEVHSLLHPLLPFPSLVARLTSAITTLGACLAGAGYWLSHHAVKTLARRPSHEMVSAYVRPRATTAAALSLARWHDVNMDTTHVSWPLGTVRHDTVPSTSKRLTH</sequence>
<evidence type="ECO:0000313" key="2">
    <source>
        <dbReference type="Proteomes" id="UP000220394"/>
    </source>
</evidence>
<dbReference type="KEGG" id="ato:CIW82_01305"/>